<evidence type="ECO:0000313" key="1">
    <source>
        <dbReference type="EMBL" id="TYG93791.1"/>
    </source>
</evidence>
<sequence length="85" mass="9906">MIYKLNATFFFFLFFNKDSILTAFRPPRGVFRISRAEKSPHFLTITTWMRESCVSQGKAPFAIEYSYSPPFNIPLSLKSRSTSRL</sequence>
<gene>
    <name evidence="1" type="ORF">ES288_A11G139100v1</name>
</gene>
<dbReference type="Proteomes" id="UP000323506">
    <property type="component" value="Chromosome A11"/>
</dbReference>
<name>A0A5D2EKX1_GOSDA</name>
<dbReference type="EMBL" id="CM017698">
    <property type="protein sequence ID" value="TYG93791.1"/>
    <property type="molecule type" value="Genomic_DNA"/>
</dbReference>
<organism evidence="1 2">
    <name type="scientific">Gossypium darwinii</name>
    <name type="common">Darwin's cotton</name>
    <name type="synonym">Gossypium barbadense var. darwinii</name>
    <dbReference type="NCBI Taxonomy" id="34276"/>
    <lineage>
        <taxon>Eukaryota</taxon>
        <taxon>Viridiplantae</taxon>
        <taxon>Streptophyta</taxon>
        <taxon>Embryophyta</taxon>
        <taxon>Tracheophyta</taxon>
        <taxon>Spermatophyta</taxon>
        <taxon>Magnoliopsida</taxon>
        <taxon>eudicotyledons</taxon>
        <taxon>Gunneridae</taxon>
        <taxon>Pentapetalae</taxon>
        <taxon>rosids</taxon>
        <taxon>malvids</taxon>
        <taxon>Malvales</taxon>
        <taxon>Malvaceae</taxon>
        <taxon>Malvoideae</taxon>
        <taxon>Gossypium</taxon>
    </lineage>
</organism>
<proteinExistence type="predicted"/>
<keyword evidence="2" id="KW-1185">Reference proteome</keyword>
<evidence type="ECO:0000313" key="2">
    <source>
        <dbReference type="Proteomes" id="UP000323506"/>
    </source>
</evidence>
<dbReference type="AlphaFoldDB" id="A0A5D2EKX1"/>
<reference evidence="1 2" key="1">
    <citation type="submission" date="2019-06" db="EMBL/GenBank/DDBJ databases">
        <title>WGS assembly of Gossypium darwinii.</title>
        <authorList>
            <person name="Chen Z.J."/>
            <person name="Sreedasyam A."/>
            <person name="Ando A."/>
            <person name="Song Q."/>
            <person name="De L."/>
            <person name="Hulse-Kemp A."/>
            <person name="Ding M."/>
            <person name="Ye W."/>
            <person name="Kirkbride R."/>
            <person name="Jenkins J."/>
            <person name="Plott C."/>
            <person name="Lovell J."/>
            <person name="Lin Y.-M."/>
            <person name="Vaughn R."/>
            <person name="Liu B."/>
            <person name="Li W."/>
            <person name="Simpson S."/>
            <person name="Scheffler B."/>
            <person name="Saski C."/>
            <person name="Grover C."/>
            <person name="Hu G."/>
            <person name="Conover J."/>
            <person name="Carlson J."/>
            <person name="Shu S."/>
            <person name="Boston L."/>
            <person name="Williams M."/>
            <person name="Peterson D."/>
            <person name="Mcgee K."/>
            <person name="Jones D."/>
            <person name="Wendel J."/>
            <person name="Stelly D."/>
            <person name="Grimwood J."/>
            <person name="Schmutz J."/>
        </authorList>
    </citation>
    <scope>NUCLEOTIDE SEQUENCE [LARGE SCALE GENOMIC DNA]</scope>
    <source>
        <strain evidence="1">1808015.09</strain>
    </source>
</reference>
<protein>
    <submittedName>
        <fullName evidence="1">Uncharacterized protein</fullName>
    </submittedName>
</protein>
<accession>A0A5D2EKX1</accession>